<feature type="region of interest" description="Disordered" evidence="4">
    <location>
        <begin position="1"/>
        <end position="38"/>
    </location>
</feature>
<keyword evidence="6" id="KW-1185">Reference proteome</keyword>
<dbReference type="InterPro" id="IPR040356">
    <property type="entry name" value="SPEAR"/>
</dbReference>
<evidence type="ECO:0000256" key="1">
    <source>
        <dbReference type="ARBA" id="ARBA00022491"/>
    </source>
</evidence>
<sequence>MGSSYFDQQLGNGRFGSSRKGKKGGSEKQKQPQRGLGVAQLEKIRLQNEMMAGYLPSLHSPFQADLSKEDLRVQMGYPSSPSSSTATSSSTSHFGAQTNMMGFGGSSGTEFRLYGEHYSAGVTSRSLLQPTTLPLMEQNMQINRRHDRHHSMGSISQSSDLSSSSELDLELKLSL</sequence>
<keyword evidence="1" id="KW-0678">Repressor</keyword>
<keyword evidence="3" id="KW-0804">Transcription</keyword>
<dbReference type="AlphaFoldDB" id="A0AAQ3KHU5"/>
<dbReference type="PANTHER" id="PTHR33388">
    <property type="entry name" value="OS01G0212500 PROTEIN"/>
    <property type="match status" value="1"/>
</dbReference>
<dbReference type="GO" id="GO:0003700">
    <property type="term" value="F:DNA-binding transcription factor activity"/>
    <property type="evidence" value="ECO:0007669"/>
    <property type="project" value="InterPro"/>
</dbReference>
<accession>A0AAQ3KHU5</accession>
<dbReference type="PANTHER" id="PTHR33388:SF18">
    <property type="entry name" value="PROTEIN SPEAR1"/>
    <property type="match status" value="1"/>
</dbReference>
<keyword evidence="2" id="KW-0805">Transcription regulation</keyword>
<reference evidence="5 6" key="1">
    <citation type="submission" date="2023-10" db="EMBL/GenBank/DDBJ databases">
        <title>Chromosome-scale genome assembly provides insights into flower coloration mechanisms of Canna indica.</title>
        <authorList>
            <person name="Li C."/>
        </authorList>
    </citation>
    <scope>NUCLEOTIDE SEQUENCE [LARGE SCALE GENOMIC DNA]</scope>
    <source>
        <tissue evidence="5">Flower</tissue>
    </source>
</reference>
<feature type="compositionally biased region" description="Low complexity" evidence="4">
    <location>
        <begin position="78"/>
        <end position="92"/>
    </location>
</feature>
<evidence type="ECO:0000313" key="6">
    <source>
        <dbReference type="Proteomes" id="UP001327560"/>
    </source>
</evidence>
<organism evidence="5 6">
    <name type="scientific">Canna indica</name>
    <name type="common">Indian-shot</name>
    <dbReference type="NCBI Taxonomy" id="4628"/>
    <lineage>
        <taxon>Eukaryota</taxon>
        <taxon>Viridiplantae</taxon>
        <taxon>Streptophyta</taxon>
        <taxon>Embryophyta</taxon>
        <taxon>Tracheophyta</taxon>
        <taxon>Spermatophyta</taxon>
        <taxon>Magnoliopsida</taxon>
        <taxon>Liliopsida</taxon>
        <taxon>Zingiberales</taxon>
        <taxon>Cannaceae</taxon>
        <taxon>Canna</taxon>
    </lineage>
</organism>
<name>A0AAQ3KHU5_9LILI</name>
<evidence type="ECO:0000256" key="4">
    <source>
        <dbReference type="SAM" id="MobiDB-lite"/>
    </source>
</evidence>
<evidence type="ECO:0000256" key="3">
    <source>
        <dbReference type="ARBA" id="ARBA00023163"/>
    </source>
</evidence>
<dbReference type="EMBL" id="CP136894">
    <property type="protein sequence ID" value="WOL08347.1"/>
    <property type="molecule type" value="Genomic_DNA"/>
</dbReference>
<evidence type="ECO:0000313" key="5">
    <source>
        <dbReference type="EMBL" id="WOL08347.1"/>
    </source>
</evidence>
<proteinExistence type="predicted"/>
<feature type="region of interest" description="Disordered" evidence="4">
    <location>
        <begin position="74"/>
        <end position="93"/>
    </location>
</feature>
<feature type="compositionally biased region" description="Polar residues" evidence="4">
    <location>
        <begin position="1"/>
        <end position="11"/>
    </location>
</feature>
<feature type="region of interest" description="Disordered" evidence="4">
    <location>
        <begin position="144"/>
        <end position="163"/>
    </location>
</feature>
<gene>
    <name evidence="5" type="ORF">Cni_G17100</name>
</gene>
<feature type="compositionally biased region" description="Low complexity" evidence="4">
    <location>
        <begin position="154"/>
        <end position="163"/>
    </location>
</feature>
<evidence type="ECO:0000256" key="2">
    <source>
        <dbReference type="ARBA" id="ARBA00023015"/>
    </source>
</evidence>
<dbReference type="Proteomes" id="UP001327560">
    <property type="component" value="Chromosome 5"/>
</dbReference>
<protein>
    <submittedName>
        <fullName evidence="5">Protein SPEAR1 isoform X2</fullName>
    </submittedName>
</protein>